<gene>
    <name evidence="2" type="ORF">ETSY1_32590</name>
</gene>
<evidence type="ECO:0000256" key="1">
    <source>
        <dbReference type="SAM" id="Phobius"/>
    </source>
</evidence>
<dbReference type="Proteomes" id="UP000019141">
    <property type="component" value="Unassembled WGS sequence"/>
</dbReference>
<reference evidence="2 3" key="1">
    <citation type="journal article" date="2014" name="Nature">
        <title>An environmental bacterial taxon with a large and distinct metabolic repertoire.</title>
        <authorList>
            <person name="Wilson M.C."/>
            <person name="Mori T."/>
            <person name="Ruckert C."/>
            <person name="Uria A.R."/>
            <person name="Helf M.J."/>
            <person name="Takada K."/>
            <person name="Gernert C."/>
            <person name="Steffens U.A."/>
            <person name="Heycke N."/>
            <person name="Schmitt S."/>
            <person name="Rinke C."/>
            <person name="Helfrich E.J."/>
            <person name="Brachmann A.O."/>
            <person name="Gurgui C."/>
            <person name="Wakimoto T."/>
            <person name="Kracht M."/>
            <person name="Crusemann M."/>
            <person name="Hentschel U."/>
            <person name="Abe I."/>
            <person name="Matsunaga S."/>
            <person name="Kalinowski J."/>
            <person name="Takeyama H."/>
            <person name="Piel J."/>
        </authorList>
    </citation>
    <scope>NUCLEOTIDE SEQUENCE [LARGE SCALE GENOMIC DNA]</scope>
    <source>
        <strain evidence="3">TSY1</strain>
    </source>
</reference>
<dbReference type="HOGENOM" id="CLU_143520_0_0_7"/>
<keyword evidence="1" id="KW-0812">Transmembrane</keyword>
<sequence>MSFLRRLNPRNSILALFVYSALLVLGTYNPSGVSVWHWLSQATDWPGMWPVYVVVGLLVIGLWLFFLTSIRKSMSIAGISLIVLIVALLCYLPVHFQAMHVNQGSLTWLGLSGLIVVIGFGGSFSRIRFYLFGQRSVDTVHGDSVEVENSSA</sequence>
<protein>
    <submittedName>
        <fullName evidence="2">Uncharacterized protein</fullName>
    </submittedName>
</protein>
<accession>W4LAM6</accession>
<dbReference type="Pfam" id="PF20134">
    <property type="entry name" value="DUF6524"/>
    <property type="match status" value="1"/>
</dbReference>
<keyword evidence="1" id="KW-0472">Membrane</keyword>
<dbReference type="InterPro" id="IPR045387">
    <property type="entry name" value="DUF6524"/>
</dbReference>
<keyword evidence="1" id="KW-1133">Transmembrane helix</keyword>
<feature type="transmembrane region" description="Helical" evidence="1">
    <location>
        <begin position="106"/>
        <end position="125"/>
    </location>
</feature>
<proteinExistence type="predicted"/>
<organism evidence="2 3">
    <name type="scientific">Entotheonella factor</name>
    <dbReference type="NCBI Taxonomy" id="1429438"/>
    <lineage>
        <taxon>Bacteria</taxon>
        <taxon>Pseudomonadati</taxon>
        <taxon>Nitrospinota/Tectimicrobiota group</taxon>
        <taxon>Candidatus Tectimicrobiota</taxon>
        <taxon>Candidatus Entotheonellia</taxon>
        <taxon>Candidatus Entotheonellales</taxon>
        <taxon>Candidatus Entotheonellaceae</taxon>
        <taxon>Candidatus Entotheonella</taxon>
    </lineage>
</organism>
<feature type="transmembrane region" description="Helical" evidence="1">
    <location>
        <begin position="74"/>
        <end position="94"/>
    </location>
</feature>
<evidence type="ECO:0000313" key="3">
    <source>
        <dbReference type="Proteomes" id="UP000019141"/>
    </source>
</evidence>
<comment type="caution">
    <text evidence="2">The sequence shown here is derived from an EMBL/GenBank/DDBJ whole genome shotgun (WGS) entry which is preliminary data.</text>
</comment>
<dbReference type="EMBL" id="AZHW01000977">
    <property type="protein sequence ID" value="ETW94974.1"/>
    <property type="molecule type" value="Genomic_DNA"/>
</dbReference>
<keyword evidence="3" id="KW-1185">Reference proteome</keyword>
<feature type="transmembrane region" description="Helical" evidence="1">
    <location>
        <begin position="12"/>
        <end position="29"/>
    </location>
</feature>
<evidence type="ECO:0000313" key="2">
    <source>
        <dbReference type="EMBL" id="ETW94974.1"/>
    </source>
</evidence>
<feature type="transmembrane region" description="Helical" evidence="1">
    <location>
        <begin position="49"/>
        <end position="67"/>
    </location>
</feature>
<name>W4LAM6_ENTF1</name>
<dbReference type="AlphaFoldDB" id="W4LAM6"/>